<dbReference type="Proteomes" id="UP001224644">
    <property type="component" value="Unassembled WGS sequence"/>
</dbReference>
<evidence type="ECO:0000256" key="1">
    <source>
        <dbReference type="SAM" id="MobiDB-lite"/>
    </source>
</evidence>
<protein>
    <submittedName>
        <fullName evidence="2">Uncharacterized protein</fullName>
    </submittedName>
</protein>
<feature type="compositionally biased region" description="Low complexity" evidence="1">
    <location>
        <begin position="68"/>
        <end position="77"/>
    </location>
</feature>
<comment type="caution">
    <text evidence="2">The sequence shown here is derived from an EMBL/GenBank/DDBJ whole genome shotgun (WGS) entry which is preliminary data.</text>
</comment>
<name>A0ABT8BEB0_9HYPH</name>
<keyword evidence="3" id="KW-1185">Reference proteome</keyword>
<evidence type="ECO:0000313" key="3">
    <source>
        <dbReference type="Proteomes" id="UP001224644"/>
    </source>
</evidence>
<sequence length="233" mass="25907">MSEPVRQVTPNDRAGRAQPGPLRDWLATMKATTAAKTTITIRSAPEPMQDPIEEAAEEPFPGAMEIVAPEAATTAPEPEAEPEAETPPQMLRPEVSLPEPLPPQRPRLPAPQPAAKSTSRVELTRDISELMAENLVLKTKLRLENDRYESLQGMLAEELRVLRSDAESDMKILDAVCSERDQLKALTANAARKMHEMSARIESEVAQLAEMRSERDLWMARAEALALPLFQRR</sequence>
<reference evidence="3" key="1">
    <citation type="journal article" date="2019" name="Int. J. Syst. Evol. Microbiol.">
        <title>The Global Catalogue of Microorganisms (GCM) 10K type strain sequencing project: providing services to taxonomists for standard genome sequencing and annotation.</title>
        <authorList>
            <consortium name="The Broad Institute Genomics Platform"/>
            <consortium name="The Broad Institute Genome Sequencing Center for Infectious Disease"/>
            <person name="Wu L."/>
            <person name="Ma J."/>
        </authorList>
    </citation>
    <scope>NUCLEOTIDE SEQUENCE [LARGE SCALE GENOMIC DNA]</scope>
    <source>
        <strain evidence="3">CECT 7069</strain>
    </source>
</reference>
<gene>
    <name evidence="2" type="ORF">QWZ12_07430</name>
</gene>
<feature type="region of interest" description="Disordered" evidence="1">
    <location>
        <begin position="1"/>
        <end position="23"/>
    </location>
</feature>
<accession>A0ABT8BEB0</accession>
<organism evidence="2 3">
    <name type="scientific">Methylobacterium adhaesivum</name>
    <dbReference type="NCBI Taxonomy" id="333297"/>
    <lineage>
        <taxon>Bacteria</taxon>
        <taxon>Pseudomonadati</taxon>
        <taxon>Pseudomonadota</taxon>
        <taxon>Alphaproteobacteria</taxon>
        <taxon>Hyphomicrobiales</taxon>
        <taxon>Methylobacteriaceae</taxon>
        <taxon>Methylobacterium</taxon>
    </lineage>
</organism>
<proteinExistence type="predicted"/>
<feature type="region of interest" description="Disordered" evidence="1">
    <location>
        <begin position="66"/>
        <end position="121"/>
    </location>
</feature>
<dbReference type="EMBL" id="JAUFPX010000005">
    <property type="protein sequence ID" value="MDN3590442.1"/>
    <property type="molecule type" value="Genomic_DNA"/>
</dbReference>
<dbReference type="RefSeq" id="WP_238225762.1">
    <property type="nucleotide sequence ID" value="NZ_BPQD01000015.1"/>
</dbReference>
<feature type="compositionally biased region" description="Pro residues" evidence="1">
    <location>
        <begin position="99"/>
        <end position="112"/>
    </location>
</feature>
<evidence type="ECO:0000313" key="2">
    <source>
        <dbReference type="EMBL" id="MDN3590442.1"/>
    </source>
</evidence>
<feature type="region of interest" description="Disordered" evidence="1">
    <location>
        <begin position="36"/>
        <end position="55"/>
    </location>
</feature>